<protein>
    <submittedName>
        <fullName evidence="1">LOC101234274</fullName>
    </submittedName>
</protein>
<organism evidence="1 2">
    <name type="scientific">Caligus rogercresseyi</name>
    <name type="common">Sea louse</name>
    <dbReference type="NCBI Taxonomy" id="217165"/>
    <lineage>
        <taxon>Eukaryota</taxon>
        <taxon>Metazoa</taxon>
        <taxon>Ecdysozoa</taxon>
        <taxon>Arthropoda</taxon>
        <taxon>Crustacea</taxon>
        <taxon>Multicrustacea</taxon>
        <taxon>Hexanauplia</taxon>
        <taxon>Copepoda</taxon>
        <taxon>Siphonostomatoida</taxon>
        <taxon>Caligidae</taxon>
        <taxon>Caligus</taxon>
    </lineage>
</organism>
<dbReference type="EMBL" id="CP045897">
    <property type="protein sequence ID" value="QQP51892.1"/>
    <property type="molecule type" value="Genomic_DNA"/>
</dbReference>
<dbReference type="OrthoDB" id="10231460at2759"/>
<keyword evidence="2" id="KW-1185">Reference proteome</keyword>
<gene>
    <name evidence="1" type="ORF">FKW44_013379</name>
</gene>
<name>A0A7T8HL30_CALRO</name>
<accession>A0A7T8HL30</accession>
<sequence>MENAEVTKTLLCFMVKSLCCEYEDVVAMVPLPVINSFVIKKWYDNVLQVLVKVGKPGAGAKSSFSCSIVVASSLPLKAELFDDDYIQELFLASSFPKAVLVNILTKKISNTSASDSIFGQVCNSYHSFQAFVPSIAAKFFNCMSKNFVQSVIDKIHAGRNRGNVK</sequence>
<evidence type="ECO:0000313" key="2">
    <source>
        <dbReference type="Proteomes" id="UP000595437"/>
    </source>
</evidence>
<dbReference type="AlphaFoldDB" id="A0A7T8HL30"/>
<reference evidence="2" key="1">
    <citation type="submission" date="2021-01" db="EMBL/GenBank/DDBJ databases">
        <title>Caligus Genome Assembly.</title>
        <authorList>
            <person name="Gallardo-Escarate C."/>
        </authorList>
    </citation>
    <scope>NUCLEOTIDE SEQUENCE [LARGE SCALE GENOMIC DNA]</scope>
</reference>
<evidence type="ECO:0000313" key="1">
    <source>
        <dbReference type="EMBL" id="QQP51892.1"/>
    </source>
</evidence>
<proteinExistence type="predicted"/>
<dbReference type="Proteomes" id="UP000595437">
    <property type="component" value="Chromosome 8"/>
</dbReference>